<keyword evidence="5 8" id="KW-0812">Transmembrane</keyword>
<organism evidence="10 11">
    <name type="scientific">Umezawaea tangerina</name>
    <dbReference type="NCBI Taxonomy" id="84725"/>
    <lineage>
        <taxon>Bacteria</taxon>
        <taxon>Bacillati</taxon>
        <taxon>Actinomycetota</taxon>
        <taxon>Actinomycetes</taxon>
        <taxon>Pseudonocardiales</taxon>
        <taxon>Pseudonocardiaceae</taxon>
        <taxon>Umezawaea</taxon>
    </lineage>
</organism>
<evidence type="ECO:0000256" key="3">
    <source>
        <dbReference type="ARBA" id="ARBA00022676"/>
    </source>
</evidence>
<feature type="domain" description="Glycosyltransferase RgtA/B/C/D-like" evidence="9">
    <location>
        <begin position="61"/>
        <end position="221"/>
    </location>
</feature>
<keyword evidence="3 10" id="KW-0328">Glycosyltransferase</keyword>
<evidence type="ECO:0000259" key="9">
    <source>
        <dbReference type="Pfam" id="PF13231"/>
    </source>
</evidence>
<keyword evidence="2" id="KW-1003">Cell membrane</keyword>
<feature type="transmembrane region" description="Helical" evidence="8">
    <location>
        <begin position="161"/>
        <end position="191"/>
    </location>
</feature>
<evidence type="ECO:0000313" key="10">
    <source>
        <dbReference type="EMBL" id="PRY36361.1"/>
    </source>
</evidence>
<keyword evidence="4 10" id="KW-0808">Transferase</keyword>
<evidence type="ECO:0000256" key="5">
    <source>
        <dbReference type="ARBA" id="ARBA00022692"/>
    </source>
</evidence>
<comment type="caution">
    <text evidence="10">The sequence shown here is derived from an EMBL/GenBank/DDBJ whole genome shotgun (WGS) entry which is preliminary data.</text>
</comment>
<dbReference type="AlphaFoldDB" id="A0A2T0SSG5"/>
<dbReference type="InterPro" id="IPR050297">
    <property type="entry name" value="LipidA_mod_glycosyltrf_83"/>
</dbReference>
<feature type="transmembrane region" description="Helical" evidence="8">
    <location>
        <begin position="248"/>
        <end position="273"/>
    </location>
</feature>
<evidence type="ECO:0000256" key="7">
    <source>
        <dbReference type="ARBA" id="ARBA00023136"/>
    </source>
</evidence>
<comment type="subcellular location">
    <subcellularLocation>
        <location evidence="1">Cell membrane</location>
        <topology evidence="1">Multi-pass membrane protein</topology>
    </subcellularLocation>
</comment>
<dbReference type="Proteomes" id="UP000239494">
    <property type="component" value="Unassembled WGS sequence"/>
</dbReference>
<feature type="transmembrane region" description="Helical" evidence="8">
    <location>
        <begin position="82"/>
        <end position="102"/>
    </location>
</feature>
<feature type="transmembrane region" description="Helical" evidence="8">
    <location>
        <begin position="285"/>
        <end position="318"/>
    </location>
</feature>
<name>A0A2T0SSG5_9PSEU</name>
<protein>
    <submittedName>
        <fullName evidence="10">Dolichyl-phosphate-mannose-protein mannosyltransferase</fullName>
    </submittedName>
</protein>
<dbReference type="PANTHER" id="PTHR33908:SF11">
    <property type="entry name" value="MEMBRANE PROTEIN"/>
    <property type="match status" value="1"/>
</dbReference>
<dbReference type="EMBL" id="PVTF01000012">
    <property type="protein sequence ID" value="PRY36361.1"/>
    <property type="molecule type" value="Genomic_DNA"/>
</dbReference>
<dbReference type="InterPro" id="IPR038731">
    <property type="entry name" value="RgtA/B/C-like"/>
</dbReference>
<keyword evidence="6 8" id="KW-1133">Transmembrane helix</keyword>
<dbReference type="GO" id="GO:0016763">
    <property type="term" value="F:pentosyltransferase activity"/>
    <property type="evidence" value="ECO:0007669"/>
    <property type="project" value="TreeGrafter"/>
</dbReference>
<dbReference type="Pfam" id="PF13231">
    <property type="entry name" value="PMT_2"/>
    <property type="match status" value="1"/>
</dbReference>
<feature type="transmembrane region" description="Helical" evidence="8">
    <location>
        <begin position="114"/>
        <end position="134"/>
    </location>
</feature>
<feature type="transmembrane region" description="Helical" evidence="8">
    <location>
        <begin position="330"/>
        <end position="352"/>
    </location>
</feature>
<reference evidence="10 11" key="1">
    <citation type="submission" date="2018-03" db="EMBL/GenBank/DDBJ databases">
        <title>Genomic Encyclopedia of Archaeal and Bacterial Type Strains, Phase II (KMG-II): from individual species to whole genera.</title>
        <authorList>
            <person name="Goeker M."/>
        </authorList>
    </citation>
    <scope>NUCLEOTIDE SEQUENCE [LARGE SCALE GENOMIC DNA]</scope>
    <source>
        <strain evidence="10 11">DSM 44720</strain>
    </source>
</reference>
<gene>
    <name evidence="10" type="ORF">CLV43_112289</name>
</gene>
<evidence type="ECO:0000256" key="8">
    <source>
        <dbReference type="SAM" id="Phobius"/>
    </source>
</evidence>
<evidence type="ECO:0000256" key="1">
    <source>
        <dbReference type="ARBA" id="ARBA00004651"/>
    </source>
</evidence>
<proteinExistence type="predicted"/>
<sequence length="500" mass="53988">MGAEVDEERASALPALAWQPISVVASLMGTVMLIFSSRLGYFGDELYFIGAGSRPDVNFADQPPLVPWLAHVMNDLGGGSLVVLRLPSVLMMMAGVVVTALIARELGGGPGAQLIAAGAFAVSPNFLIGGTLLATSTVDPLLWTVVTWLLVRWVRGRDDKVLLWAGAVTAVGIQAKYLIAVLWVVVLVGVLVAGPRELLRRPLLWVGAAIPLVTGLPGLIWQANRGWPGLEMVGVVSQDVARFEGGRVGFVVTLLQNSLPIAAGALLFFGLWRVLRSPGLREYRFLGWAVVLLVALVFALGLRMYHVVGLFGVLWAFGAVEVERTGVSRWFRWIPTMPVFLVSAFLAVFVALPWYPESWVKDDDLLNSGRLGWPTVAGAVALAYHQLPPEQAEHTAIVTSVYWQAGALDTFGPDLGLPAPYSPNRGYYYFGAPPDSATSALLVAPDRTMLDGHFDTVTKVADIEVPIGFPQLNKGLSVYLCEGQVEPWSKIWPGLRTMVA</sequence>
<evidence type="ECO:0000256" key="4">
    <source>
        <dbReference type="ARBA" id="ARBA00022679"/>
    </source>
</evidence>
<evidence type="ECO:0000313" key="11">
    <source>
        <dbReference type="Proteomes" id="UP000239494"/>
    </source>
</evidence>
<dbReference type="GO" id="GO:0005886">
    <property type="term" value="C:plasma membrane"/>
    <property type="evidence" value="ECO:0007669"/>
    <property type="project" value="UniProtKB-SubCell"/>
</dbReference>
<dbReference type="PANTHER" id="PTHR33908">
    <property type="entry name" value="MANNOSYLTRANSFERASE YKCB-RELATED"/>
    <property type="match status" value="1"/>
</dbReference>
<evidence type="ECO:0000256" key="6">
    <source>
        <dbReference type="ARBA" id="ARBA00022989"/>
    </source>
</evidence>
<dbReference type="GO" id="GO:0009103">
    <property type="term" value="P:lipopolysaccharide biosynthetic process"/>
    <property type="evidence" value="ECO:0007669"/>
    <property type="project" value="UniProtKB-ARBA"/>
</dbReference>
<feature type="transmembrane region" description="Helical" evidence="8">
    <location>
        <begin position="203"/>
        <end position="223"/>
    </location>
</feature>
<feature type="transmembrane region" description="Helical" evidence="8">
    <location>
        <begin position="12"/>
        <end position="35"/>
    </location>
</feature>
<keyword evidence="7 8" id="KW-0472">Membrane</keyword>
<evidence type="ECO:0000256" key="2">
    <source>
        <dbReference type="ARBA" id="ARBA00022475"/>
    </source>
</evidence>
<accession>A0A2T0SSG5</accession>
<keyword evidence="11" id="KW-1185">Reference proteome</keyword>